<evidence type="ECO:0000313" key="2">
    <source>
        <dbReference type="Proteomes" id="UP001376459"/>
    </source>
</evidence>
<accession>A0ABU8UGB5</accession>
<organism evidence="1 2">
    <name type="scientific">Streptomyces machairae</name>
    <dbReference type="NCBI Taxonomy" id="3134109"/>
    <lineage>
        <taxon>Bacteria</taxon>
        <taxon>Bacillati</taxon>
        <taxon>Actinomycetota</taxon>
        <taxon>Actinomycetes</taxon>
        <taxon>Kitasatosporales</taxon>
        <taxon>Streptomycetaceae</taxon>
        <taxon>Streptomyces</taxon>
    </lineage>
</organism>
<reference evidence="1 2" key="1">
    <citation type="submission" date="2024-03" db="EMBL/GenBank/DDBJ databases">
        <title>Novel Streptomyces species of biotechnological and ecological value are a feature of Machair soil.</title>
        <authorList>
            <person name="Prole J.R."/>
            <person name="Goodfellow M."/>
            <person name="Allenby N."/>
            <person name="Ward A.C."/>
        </authorList>
    </citation>
    <scope>NUCLEOTIDE SEQUENCE [LARGE SCALE GENOMIC DNA]</scope>
    <source>
        <strain evidence="1 2">MS1.AVA.1</strain>
    </source>
</reference>
<comment type="caution">
    <text evidence="1">The sequence shown here is derived from an EMBL/GenBank/DDBJ whole genome shotgun (WGS) entry which is preliminary data.</text>
</comment>
<evidence type="ECO:0000313" key="1">
    <source>
        <dbReference type="EMBL" id="MEJ8667949.1"/>
    </source>
</evidence>
<protein>
    <submittedName>
        <fullName evidence="1">Uncharacterized protein</fullName>
    </submittedName>
</protein>
<dbReference type="EMBL" id="JBBKAK010000001">
    <property type="protein sequence ID" value="MEJ8667949.1"/>
    <property type="molecule type" value="Genomic_DNA"/>
</dbReference>
<gene>
    <name evidence="1" type="ORF">WKI71_03405</name>
</gene>
<dbReference type="Proteomes" id="UP001376459">
    <property type="component" value="Unassembled WGS sequence"/>
</dbReference>
<keyword evidence="2" id="KW-1185">Reference proteome</keyword>
<sequence>MDHDPGGVLAQCLLRGIAEQLLGLRAPQHDAALDVQHDRGHAEHIEQPARPYRPARRLIALGHGTFGC</sequence>
<name>A0ABU8UGB5_9ACTN</name>
<proteinExistence type="predicted"/>